<keyword evidence="7" id="KW-1185">Reference proteome</keyword>
<dbReference type="RefSeq" id="WP_198155762.1">
    <property type="nucleotide sequence ID" value="NZ_CP014209.1"/>
</dbReference>
<dbReference type="SUPFAM" id="SSF48498">
    <property type="entry name" value="Tetracyclin repressor-like, C-terminal domain"/>
    <property type="match status" value="1"/>
</dbReference>
<dbReference type="AlphaFoldDB" id="A0A161IGR7"/>
<dbReference type="PATRIC" id="fig|1300344.3.peg.1224"/>
<dbReference type="InterPro" id="IPR036271">
    <property type="entry name" value="Tet_transcr_reg_TetR-rel_C_sf"/>
</dbReference>
<dbReference type="PANTHER" id="PTHR30055:SF151">
    <property type="entry name" value="TRANSCRIPTIONAL REGULATORY PROTEIN"/>
    <property type="match status" value="1"/>
</dbReference>
<organism evidence="6 7">
    <name type="scientific">Isoptericola dokdonensis DS-3</name>
    <dbReference type="NCBI Taxonomy" id="1300344"/>
    <lineage>
        <taxon>Bacteria</taxon>
        <taxon>Bacillati</taxon>
        <taxon>Actinomycetota</taxon>
        <taxon>Actinomycetes</taxon>
        <taxon>Micrococcales</taxon>
        <taxon>Promicromonosporaceae</taxon>
        <taxon>Isoptericola</taxon>
    </lineage>
</organism>
<gene>
    <name evidence="6" type="ORF">I598_1223</name>
</gene>
<dbReference type="Gene3D" id="1.10.10.60">
    <property type="entry name" value="Homeodomain-like"/>
    <property type="match status" value="1"/>
</dbReference>
<dbReference type="Gene3D" id="1.10.357.10">
    <property type="entry name" value="Tetracycline Repressor, domain 2"/>
    <property type="match status" value="1"/>
</dbReference>
<keyword evidence="1" id="KW-0805">Transcription regulation</keyword>
<name>A0A161IGR7_9MICO</name>
<dbReference type="STRING" id="1300344.I598_1223"/>
<dbReference type="InterPro" id="IPR004111">
    <property type="entry name" value="Repressor_TetR_C"/>
</dbReference>
<dbReference type="Proteomes" id="UP000076794">
    <property type="component" value="Chromosome"/>
</dbReference>
<accession>A0A161IGR7</accession>
<evidence type="ECO:0000256" key="2">
    <source>
        <dbReference type="ARBA" id="ARBA00023125"/>
    </source>
</evidence>
<dbReference type="PROSITE" id="PS50977">
    <property type="entry name" value="HTH_TETR_2"/>
    <property type="match status" value="1"/>
</dbReference>
<evidence type="ECO:0000256" key="1">
    <source>
        <dbReference type="ARBA" id="ARBA00023015"/>
    </source>
</evidence>
<evidence type="ECO:0000256" key="3">
    <source>
        <dbReference type="ARBA" id="ARBA00023163"/>
    </source>
</evidence>
<evidence type="ECO:0000313" key="7">
    <source>
        <dbReference type="Proteomes" id="UP000076794"/>
    </source>
</evidence>
<sequence>MTDPASSIWLRPERAARGPAPEFSRAALARAAIEIADVRGLQAATMRQVATALGTAPASLYRYVATRSELVELMIDQVVGAVPYEPLSGDWRADLVTLARQSRTMLMSHPWMIEAQGSGRQVGPGAAAYLEHGLAALHQVRRPGWEKLEALAILSGVVRLLAGAELAETTGAAVDARTQATAGAYLAHIVARGGHPHLAAALGDARTSDDDLFDRVVVRVLNGLIADDLSTATPEGASVSVADGTVGG</sequence>
<dbReference type="Pfam" id="PF02909">
    <property type="entry name" value="TetR_C_1"/>
    <property type="match status" value="1"/>
</dbReference>
<dbReference type="InterPro" id="IPR050109">
    <property type="entry name" value="HTH-type_TetR-like_transc_reg"/>
</dbReference>
<feature type="DNA-binding region" description="H-T-H motif" evidence="4">
    <location>
        <begin position="45"/>
        <end position="64"/>
    </location>
</feature>
<reference evidence="6 7" key="1">
    <citation type="submission" date="2016-01" db="EMBL/GenBank/DDBJ databases">
        <title>Complete genome sequence of a soil Actinobacterium, Isoptericola dokdonensis DS-3.</title>
        <authorList>
            <person name="Kwon S.-K."/>
            <person name="Kim J.F."/>
        </authorList>
    </citation>
    <scope>NUCLEOTIDE SEQUENCE [LARGE SCALE GENOMIC DNA]</scope>
    <source>
        <strain evidence="6 7">DS-3</strain>
    </source>
</reference>
<keyword evidence="2 4" id="KW-0238">DNA-binding</keyword>
<keyword evidence="3" id="KW-0804">Transcription</keyword>
<proteinExistence type="predicted"/>
<evidence type="ECO:0000313" key="6">
    <source>
        <dbReference type="EMBL" id="ANC30784.1"/>
    </source>
</evidence>
<dbReference type="EMBL" id="CP014209">
    <property type="protein sequence ID" value="ANC30784.1"/>
    <property type="molecule type" value="Genomic_DNA"/>
</dbReference>
<dbReference type="GO" id="GO:0000976">
    <property type="term" value="F:transcription cis-regulatory region binding"/>
    <property type="evidence" value="ECO:0007669"/>
    <property type="project" value="TreeGrafter"/>
</dbReference>
<dbReference type="SUPFAM" id="SSF46689">
    <property type="entry name" value="Homeodomain-like"/>
    <property type="match status" value="1"/>
</dbReference>
<dbReference type="InterPro" id="IPR009057">
    <property type="entry name" value="Homeodomain-like_sf"/>
</dbReference>
<evidence type="ECO:0000256" key="4">
    <source>
        <dbReference type="PROSITE-ProRule" id="PRU00335"/>
    </source>
</evidence>
<dbReference type="PANTHER" id="PTHR30055">
    <property type="entry name" value="HTH-TYPE TRANSCRIPTIONAL REGULATOR RUTR"/>
    <property type="match status" value="1"/>
</dbReference>
<dbReference type="KEGG" id="ido:I598_1223"/>
<dbReference type="GO" id="GO:0003700">
    <property type="term" value="F:DNA-binding transcription factor activity"/>
    <property type="evidence" value="ECO:0007669"/>
    <property type="project" value="TreeGrafter"/>
</dbReference>
<protein>
    <submittedName>
        <fullName evidence="6">Bacterial regulatory protein, tetR family</fullName>
    </submittedName>
</protein>
<evidence type="ECO:0000259" key="5">
    <source>
        <dbReference type="PROSITE" id="PS50977"/>
    </source>
</evidence>
<dbReference type="GO" id="GO:0045892">
    <property type="term" value="P:negative regulation of DNA-templated transcription"/>
    <property type="evidence" value="ECO:0007669"/>
    <property type="project" value="InterPro"/>
</dbReference>
<dbReference type="Pfam" id="PF00440">
    <property type="entry name" value="TetR_N"/>
    <property type="match status" value="1"/>
</dbReference>
<feature type="domain" description="HTH tetR-type" evidence="5">
    <location>
        <begin position="22"/>
        <end position="82"/>
    </location>
</feature>
<dbReference type="InterPro" id="IPR001647">
    <property type="entry name" value="HTH_TetR"/>
</dbReference>